<proteinExistence type="predicted"/>
<protein>
    <submittedName>
        <fullName evidence="2">Uncharacterized protein</fullName>
    </submittedName>
</protein>
<keyword evidence="1" id="KW-1185">Reference proteome</keyword>
<evidence type="ECO:0000313" key="1">
    <source>
        <dbReference type="Proteomes" id="UP000887564"/>
    </source>
</evidence>
<dbReference type="WBParaSite" id="PEQ_0000746401-mRNA-1">
    <property type="protein sequence ID" value="PEQ_0000746401-mRNA-1"/>
    <property type="gene ID" value="PEQ_0000746401"/>
</dbReference>
<name>A0A914RLT5_PAREQ</name>
<evidence type="ECO:0000313" key="2">
    <source>
        <dbReference type="WBParaSite" id="PEQ_0000746401-mRNA-1"/>
    </source>
</evidence>
<organism evidence="1 2">
    <name type="scientific">Parascaris equorum</name>
    <name type="common">Equine roundworm</name>
    <dbReference type="NCBI Taxonomy" id="6256"/>
    <lineage>
        <taxon>Eukaryota</taxon>
        <taxon>Metazoa</taxon>
        <taxon>Ecdysozoa</taxon>
        <taxon>Nematoda</taxon>
        <taxon>Chromadorea</taxon>
        <taxon>Rhabditida</taxon>
        <taxon>Spirurina</taxon>
        <taxon>Ascaridomorpha</taxon>
        <taxon>Ascaridoidea</taxon>
        <taxon>Ascarididae</taxon>
        <taxon>Parascaris</taxon>
    </lineage>
</organism>
<sequence length="46" mass="5081">MHKLQKCTSTESEAERLVLIDAQIVKFDEKSEATITCPVYAVPGAE</sequence>
<accession>A0A914RLT5</accession>
<dbReference type="Proteomes" id="UP000887564">
    <property type="component" value="Unplaced"/>
</dbReference>
<dbReference type="AlphaFoldDB" id="A0A914RLT5"/>
<reference evidence="2" key="1">
    <citation type="submission" date="2022-11" db="UniProtKB">
        <authorList>
            <consortium name="WormBaseParasite"/>
        </authorList>
    </citation>
    <scope>IDENTIFICATION</scope>
</reference>